<feature type="compositionally biased region" description="Basic and acidic residues" evidence="1">
    <location>
        <begin position="33"/>
        <end position="49"/>
    </location>
</feature>
<accession>A0A0D2M6T5</accession>
<keyword evidence="3" id="KW-1185">Reference proteome</keyword>
<dbReference type="EMBL" id="KN817583">
    <property type="protein sequence ID" value="KJA18923.1"/>
    <property type="molecule type" value="Genomic_DNA"/>
</dbReference>
<reference evidence="3" key="1">
    <citation type="submission" date="2014-04" db="EMBL/GenBank/DDBJ databases">
        <title>Evolutionary Origins and Diversification of the Mycorrhizal Mutualists.</title>
        <authorList>
            <consortium name="DOE Joint Genome Institute"/>
            <consortium name="Mycorrhizal Genomics Consortium"/>
            <person name="Kohler A."/>
            <person name="Kuo A."/>
            <person name="Nagy L.G."/>
            <person name="Floudas D."/>
            <person name="Copeland A."/>
            <person name="Barry K.W."/>
            <person name="Cichocki N."/>
            <person name="Veneault-Fourrey C."/>
            <person name="LaButti K."/>
            <person name="Lindquist E.A."/>
            <person name="Lipzen A."/>
            <person name="Lundell T."/>
            <person name="Morin E."/>
            <person name="Murat C."/>
            <person name="Riley R."/>
            <person name="Ohm R."/>
            <person name="Sun H."/>
            <person name="Tunlid A."/>
            <person name="Henrissat B."/>
            <person name="Grigoriev I.V."/>
            <person name="Hibbett D.S."/>
            <person name="Martin F."/>
        </authorList>
    </citation>
    <scope>NUCLEOTIDE SEQUENCE [LARGE SCALE GENOMIC DNA]</scope>
    <source>
        <strain evidence="3">FD-334 SS-4</strain>
    </source>
</reference>
<name>A0A0D2M6T5_HYPSF</name>
<evidence type="ECO:0000313" key="3">
    <source>
        <dbReference type="Proteomes" id="UP000054270"/>
    </source>
</evidence>
<organism evidence="2 3">
    <name type="scientific">Hypholoma sublateritium (strain FD-334 SS-4)</name>
    <dbReference type="NCBI Taxonomy" id="945553"/>
    <lineage>
        <taxon>Eukaryota</taxon>
        <taxon>Fungi</taxon>
        <taxon>Dikarya</taxon>
        <taxon>Basidiomycota</taxon>
        <taxon>Agaricomycotina</taxon>
        <taxon>Agaricomycetes</taxon>
        <taxon>Agaricomycetidae</taxon>
        <taxon>Agaricales</taxon>
        <taxon>Agaricineae</taxon>
        <taxon>Strophariaceae</taxon>
        <taxon>Hypholoma</taxon>
    </lineage>
</organism>
<feature type="compositionally biased region" description="Low complexity" evidence="1">
    <location>
        <begin position="104"/>
        <end position="119"/>
    </location>
</feature>
<gene>
    <name evidence="2" type="ORF">HYPSUDRAFT_911681</name>
</gene>
<proteinExistence type="predicted"/>
<feature type="compositionally biased region" description="Low complexity" evidence="1">
    <location>
        <begin position="50"/>
        <end position="67"/>
    </location>
</feature>
<dbReference type="Proteomes" id="UP000054270">
    <property type="component" value="Unassembled WGS sequence"/>
</dbReference>
<evidence type="ECO:0000313" key="2">
    <source>
        <dbReference type="EMBL" id="KJA18923.1"/>
    </source>
</evidence>
<feature type="region of interest" description="Disordered" evidence="1">
    <location>
        <begin position="1"/>
        <end position="138"/>
    </location>
</feature>
<protein>
    <submittedName>
        <fullName evidence="2">Uncharacterized protein</fullName>
    </submittedName>
</protein>
<sequence>MNDHRHSRRSTLSPSIPSVDGAPRSWQTLAGLRVHEEPRARQFYMEKAKAPNSPAIHHSASSSSQANVRHRHRASKAVSGPTSPYAPWHTQPANPRSAASLMHQNPPTAAGTAPNAQPARVRRIRTYAIAGPTSPYVG</sequence>
<evidence type="ECO:0000256" key="1">
    <source>
        <dbReference type="SAM" id="MobiDB-lite"/>
    </source>
</evidence>
<dbReference type="AlphaFoldDB" id="A0A0D2M6T5"/>